<dbReference type="OrthoDB" id="977752at2"/>
<dbReference type="GO" id="GO:0042742">
    <property type="term" value="P:defense response to bacterium"/>
    <property type="evidence" value="ECO:0007669"/>
    <property type="project" value="UniProtKB-KW"/>
</dbReference>
<evidence type="ECO:0000256" key="5">
    <source>
        <dbReference type="SAM" id="MobiDB-lite"/>
    </source>
</evidence>
<dbReference type="PROSITE" id="PS51782">
    <property type="entry name" value="LYSM"/>
    <property type="match status" value="1"/>
</dbReference>
<dbReference type="Gene3D" id="1.10.530.10">
    <property type="match status" value="1"/>
</dbReference>
<comment type="caution">
    <text evidence="7">The sequence shown here is derived from an EMBL/GenBank/DDBJ whole genome shotgun (WGS) entry which is preliminary data.</text>
</comment>
<evidence type="ECO:0000256" key="4">
    <source>
        <dbReference type="ARBA" id="ARBA00032108"/>
    </source>
</evidence>
<feature type="compositionally biased region" description="Basic and acidic residues" evidence="5">
    <location>
        <begin position="298"/>
        <end position="311"/>
    </location>
</feature>
<dbReference type="InterPro" id="IPR002901">
    <property type="entry name" value="MGlyc_endo_b_GlcNAc-like_dom"/>
</dbReference>
<protein>
    <recommendedName>
        <fullName evidence="4">Peptidoglycan hydrolase</fullName>
    </recommendedName>
</protein>
<proteinExistence type="predicted"/>
<keyword evidence="1" id="KW-0929">Antimicrobial</keyword>
<gene>
    <name evidence="7" type="ORF">F3059_12670</name>
</gene>
<dbReference type="Pfam" id="PF01476">
    <property type="entry name" value="LysM"/>
    <property type="match status" value="1"/>
</dbReference>
<reference evidence="7 8" key="1">
    <citation type="submission" date="2019-09" db="EMBL/GenBank/DDBJ databases">
        <title>Genomes of Cryomorphaceae.</title>
        <authorList>
            <person name="Bowman J.P."/>
        </authorList>
    </citation>
    <scope>NUCLEOTIDE SEQUENCE [LARGE SCALE GENOMIC DNA]</scope>
    <source>
        <strain evidence="7 8">KCTC 52047</strain>
    </source>
</reference>
<dbReference type="SMART" id="SM00257">
    <property type="entry name" value="LysM"/>
    <property type="match status" value="1"/>
</dbReference>
<dbReference type="AlphaFoldDB" id="A0A6N6M3U9"/>
<dbReference type="SMART" id="SM00047">
    <property type="entry name" value="LYZ2"/>
    <property type="match status" value="1"/>
</dbReference>
<dbReference type="PANTHER" id="PTHR33308:SF9">
    <property type="entry name" value="PEPTIDOGLYCAN HYDROLASE FLGJ"/>
    <property type="match status" value="1"/>
</dbReference>
<dbReference type="InterPro" id="IPR018392">
    <property type="entry name" value="LysM"/>
</dbReference>
<feature type="domain" description="LysM" evidence="6">
    <location>
        <begin position="276"/>
        <end position="320"/>
    </location>
</feature>
<dbReference type="EMBL" id="WACR01000012">
    <property type="protein sequence ID" value="KAB1062136.1"/>
    <property type="molecule type" value="Genomic_DNA"/>
</dbReference>
<evidence type="ECO:0000259" key="6">
    <source>
        <dbReference type="PROSITE" id="PS51782"/>
    </source>
</evidence>
<feature type="compositionally biased region" description="Basic and acidic residues" evidence="5">
    <location>
        <begin position="327"/>
        <end position="336"/>
    </location>
</feature>
<dbReference type="Pfam" id="PF01832">
    <property type="entry name" value="Glucosaminidase"/>
    <property type="match status" value="1"/>
</dbReference>
<accession>A0A6N6M3U9</accession>
<feature type="region of interest" description="Disordered" evidence="5">
    <location>
        <begin position="180"/>
        <end position="210"/>
    </location>
</feature>
<sequence>MLEMRKVRIITTLLFTVLTITVFGQDLTRQEYIEKYKDLAIKNMREYRIPASITLAQALLESRNGNSELAKKSNNHFGIKCHSSWRGARTYHDDDKRSECFRVYEDVYDSYADHSDFLQRSRYENCFKQDITDYKSWAHELKKAGYATNPKYPKLLIKIIEDNKLYVYDQIALGEDVEEPALADNSKKSERGSNNRGNDNSGFEDVNLSPKPAVSKTINEIEYLTAKGGETPGEIAHTMEMGRWQIKMYNDVDRGYEFEKGAKVYLQPKKYKGTQKFYTAKKGDSMWEISQRFGIKDGALRRKNRMDKGEQPEPGQKMYLQSKKPKPVSEKFKLFK</sequence>
<keyword evidence="3" id="KW-0378">Hydrolase</keyword>
<dbReference type="Proteomes" id="UP000435357">
    <property type="component" value="Unassembled WGS sequence"/>
</dbReference>
<dbReference type="SUPFAM" id="SSF54106">
    <property type="entry name" value="LysM domain"/>
    <property type="match status" value="1"/>
</dbReference>
<keyword evidence="8" id="KW-1185">Reference proteome</keyword>
<dbReference type="Gene3D" id="3.10.350.10">
    <property type="entry name" value="LysM domain"/>
    <property type="match status" value="1"/>
</dbReference>
<name>A0A6N6M3U9_9FLAO</name>
<dbReference type="InterPro" id="IPR051056">
    <property type="entry name" value="Glycosyl_Hydrolase_73"/>
</dbReference>
<dbReference type="GO" id="GO:0031640">
    <property type="term" value="P:killing of cells of another organism"/>
    <property type="evidence" value="ECO:0007669"/>
    <property type="project" value="UniProtKB-KW"/>
</dbReference>
<evidence type="ECO:0000256" key="1">
    <source>
        <dbReference type="ARBA" id="ARBA00022529"/>
    </source>
</evidence>
<keyword evidence="2" id="KW-0081">Bacteriolytic enzyme</keyword>
<organism evidence="7 8">
    <name type="scientific">Salibacter halophilus</name>
    <dbReference type="NCBI Taxonomy" id="1803916"/>
    <lineage>
        <taxon>Bacteria</taxon>
        <taxon>Pseudomonadati</taxon>
        <taxon>Bacteroidota</taxon>
        <taxon>Flavobacteriia</taxon>
        <taxon>Flavobacteriales</taxon>
        <taxon>Salibacteraceae</taxon>
        <taxon>Salibacter</taxon>
    </lineage>
</organism>
<dbReference type="InterPro" id="IPR036779">
    <property type="entry name" value="LysM_dom_sf"/>
</dbReference>
<feature type="region of interest" description="Disordered" evidence="5">
    <location>
        <begin position="298"/>
        <end position="336"/>
    </location>
</feature>
<dbReference type="GO" id="GO:0004040">
    <property type="term" value="F:amidase activity"/>
    <property type="evidence" value="ECO:0007669"/>
    <property type="project" value="InterPro"/>
</dbReference>
<evidence type="ECO:0000256" key="2">
    <source>
        <dbReference type="ARBA" id="ARBA00022638"/>
    </source>
</evidence>
<evidence type="ECO:0000256" key="3">
    <source>
        <dbReference type="ARBA" id="ARBA00022801"/>
    </source>
</evidence>
<dbReference type="CDD" id="cd00118">
    <property type="entry name" value="LysM"/>
    <property type="match status" value="1"/>
</dbReference>
<dbReference type="PANTHER" id="PTHR33308">
    <property type="entry name" value="PEPTIDOGLYCAN HYDROLASE FLGJ"/>
    <property type="match status" value="1"/>
</dbReference>
<evidence type="ECO:0000313" key="8">
    <source>
        <dbReference type="Proteomes" id="UP000435357"/>
    </source>
</evidence>
<evidence type="ECO:0000313" key="7">
    <source>
        <dbReference type="EMBL" id="KAB1062136.1"/>
    </source>
</evidence>